<gene>
    <name evidence="2" type="ORF">F2Q69_00019607</name>
</gene>
<dbReference type="AlphaFoldDB" id="A0A8S9QG79"/>
<name>A0A8S9QG79_BRACR</name>
<organism evidence="2 3">
    <name type="scientific">Brassica cretica</name>
    <name type="common">Mustard</name>
    <dbReference type="NCBI Taxonomy" id="69181"/>
    <lineage>
        <taxon>Eukaryota</taxon>
        <taxon>Viridiplantae</taxon>
        <taxon>Streptophyta</taxon>
        <taxon>Embryophyta</taxon>
        <taxon>Tracheophyta</taxon>
        <taxon>Spermatophyta</taxon>
        <taxon>Magnoliopsida</taxon>
        <taxon>eudicotyledons</taxon>
        <taxon>Gunneridae</taxon>
        <taxon>Pentapetalae</taxon>
        <taxon>rosids</taxon>
        <taxon>malvids</taxon>
        <taxon>Brassicales</taxon>
        <taxon>Brassicaceae</taxon>
        <taxon>Brassiceae</taxon>
        <taxon>Brassica</taxon>
    </lineage>
</organism>
<evidence type="ECO:0000256" key="1">
    <source>
        <dbReference type="SAM" id="MobiDB-lite"/>
    </source>
</evidence>
<evidence type="ECO:0000313" key="2">
    <source>
        <dbReference type="EMBL" id="KAF3537214.1"/>
    </source>
</evidence>
<dbReference type="EMBL" id="QGKX02001290">
    <property type="protein sequence ID" value="KAF3537214.1"/>
    <property type="molecule type" value="Genomic_DNA"/>
</dbReference>
<accession>A0A8S9QG79</accession>
<feature type="compositionally biased region" description="Basic and acidic residues" evidence="1">
    <location>
        <begin position="126"/>
        <end position="135"/>
    </location>
</feature>
<feature type="region of interest" description="Disordered" evidence="1">
    <location>
        <begin position="125"/>
        <end position="151"/>
    </location>
</feature>
<reference evidence="2" key="1">
    <citation type="submission" date="2019-12" db="EMBL/GenBank/DDBJ databases">
        <title>Genome sequencing and annotation of Brassica cretica.</title>
        <authorList>
            <person name="Studholme D.J."/>
            <person name="Sarris P."/>
        </authorList>
    </citation>
    <scope>NUCLEOTIDE SEQUENCE</scope>
    <source>
        <strain evidence="2">PFS-109/04</strain>
        <tissue evidence="2">Leaf</tissue>
    </source>
</reference>
<comment type="caution">
    <text evidence="2">The sequence shown here is derived from an EMBL/GenBank/DDBJ whole genome shotgun (WGS) entry which is preliminary data.</text>
</comment>
<sequence length="151" mass="17133">MNEVSKLITWEVISVRTETLVGGDAVRTEADVGGDAVRTEADVARGGFASSEEAPSEQRERETSSFVGLEPSCDGARGTLSFVVGLDRSWVSRLRLSRRRRRRRREEQENRRPSWWVLICPMSRRRREDDNEARRSIGGGGSVWRIGVEDR</sequence>
<dbReference type="Proteomes" id="UP000712600">
    <property type="component" value="Unassembled WGS sequence"/>
</dbReference>
<feature type="region of interest" description="Disordered" evidence="1">
    <location>
        <begin position="45"/>
        <end position="70"/>
    </location>
</feature>
<proteinExistence type="predicted"/>
<evidence type="ECO:0000313" key="3">
    <source>
        <dbReference type="Proteomes" id="UP000712600"/>
    </source>
</evidence>
<protein>
    <submittedName>
        <fullName evidence="2">Uncharacterized protein</fullName>
    </submittedName>
</protein>